<dbReference type="SMART" id="SM00363">
    <property type="entry name" value="S4"/>
    <property type="match status" value="1"/>
</dbReference>
<accession>A0A9J6QWE4</accession>
<dbReference type="AlphaFoldDB" id="A0A9J6QWE4"/>
<evidence type="ECO:0000313" key="3">
    <source>
        <dbReference type="EMBL" id="MCU7379558.1"/>
    </source>
</evidence>
<gene>
    <name evidence="3" type="ORF">OBO34_14525</name>
</gene>
<dbReference type="Proteomes" id="UP001065549">
    <property type="component" value="Unassembled WGS sequence"/>
</dbReference>
<organism evidence="3 4">
    <name type="scientific">Hominibacterium faecale</name>
    <dbReference type="NCBI Taxonomy" id="2839743"/>
    <lineage>
        <taxon>Bacteria</taxon>
        <taxon>Bacillati</taxon>
        <taxon>Bacillota</taxon>
        <taxon>Clostridia</taxon>
        <taxon>Peptostreptococcales</taxon>
        <taxon>Anaerovoracaceae</taxon>
        <taxon>Hominibacterium</taxon>
    </lineage>
</organism>
<dbReference type="EMBL" id="JAOSHN010000006">
    <property type="protein sequence ID" value="MCU7379558.1"/>
    <property type="molecule type" value="Genomic_DNA"/>
</dbReference>
<proteinExistence type="predicted"/>
<name>A0A9J6QWE4_9FIRM</name>
<keyword evidence="1" id="KW-0694">RNA-binding</keyword>
<feature type="domain" description="RNA-binding S4" evidence="2">
    <location>
        <begin position="180"/>
        <end position="241"/>
    </location>
</feature>
<dbReference type="Pfam" id="PF01479">
    <property type="entry name" value="S4"/>
    <property type="match status" value="1"/>
</dbReference>
<dbReference type="Pfam" id="PF17774">
    <property type="entry name" value="YlmH_RBD"/>
    <property type="match status" value="1"/>
</dbReference>
<evidence type="ECO:0000259" key="2">
    <source>
        <dbReference type="SMART" id="SM00363"/>
    </source>
</evidence>
<evidence type="ECO:0000256" key="1">
    <source>
        <dbReference type="PROSITE-ProRule" id="PRU00182"/>
    </source>
</evidence>
<dbReference type="InterPro" id="IPR036986">
    <property type="entry name" value="S4_RNA-bd_sf"/>
</dbReference>
<dbReference type="InterPro" id="IPR012677">
    <property type="entry name" value="Nucleotide-bd_a/b_plait_sf"/>
</dbReference>
<dbReference type="CDD" id="cd00165">
    <property type="entry name" value="S4"/>
    <property type="match status" value="1"/>
</dbReference>
<dbReference type="Gene3D" id="3.10.290.10">
    <property type="entry name" value="RNA-binding S4 domain"/>
    <property type="match status" value="1"/>
</dbReference>
<dbReference type="GO" id="GO:0003723">
    <property type="term" value="F:RNA binding"/>
    <property type="evidence" value="ECO:0007669"/>
    <property type="project" value="UniProtKB-KW"/>
</dbReference>
<dbReference type="PROSITE" id="PS50889">
    <property type="entry name" value="S4"/>
    <property type="match status" value="1"/>
</dbReference>
<dbReference type="Gene3D" id="3.30.1370.160">
    <property type="match status" value="1"/>
</dbReference>
<keyword evidence="4" id="KW-1185">Reference proteome</keyword>
<reference evidence="3" key="1">
    <citation type="submission" date="2022-09" db="EMBL/GenBank/DDBJ databases">
        <title>Culturomic study of gut microbiota in children with autism spectrum disorder.</title>
        <authorList>
            <person name="Efimov B.A."/>
            <person name="Chaplin A.V."/>
            <person name="Sokolova S.R."/>
            <person name="Pikina A.P."/>
            <person name="Korzhanova M."/>
            <person name="Belova V."/>
            <person name="Korostin D."/>
        </authorList>
    </citation>
    <scope>NUCLEOTIDE SEQUENCE</scope>
    <source>
        <strain evidence="3">ASD5510</strain>
    </source>
</reference>
<dbReference type="InterPro" id="IPR040591">
    <property type="entry name" value="RqcP2_RBD"/>
</dbReference>
<comment type="caution">
    <text evidence="3">The sequence shown here is derived from an EMBL/GenBank/DDBJ whole genome shotgun (WGS) entry which is preliminary data.</text>
</comment>
<sequence>MNESKEDKMLLAGAEDKYQQCSRQYMVTSTGFLDLRQRALVEGRLRELSKASSDVSWAFFGGYEDAERTIAMFLPDYASLEENHPLAVIRAEAPSGGRKLTHRDYLGSLTGLGIKREKIGDILTNETGADILILEEIRDFLLFHYEKAGRTSLKLESVPLSELRIPEQKTSMQKDTVASLRLDNVIASAFSLSRAKAAEAIRSGLVFVNSMQAEKTDFQVKEGDKLVLRGKGKAFLREVGQRTRKDRIFIVTERYL</sequence>
<dbReference type="RefSeq" id="WP_253020979.1">
    <property type="nucleotide sequence ID" value="NZ_JAOSHN010000006.1"/>
</dbReference>
<dbReference type="InterPro" id="IPR002942">
    <property type="entry name" value="S4_RNA-bd"/>
</dbReference>
<dbReference type="SUPFAM" id="SSF55174">
    <property type="entry name" value="Alpha-L RNA-binding motif"/>
    <property type="match status" value="1"/>
</dbReference>
<evidence type="ECO:0000313" key="4">
    <source>
        <dbReference type="Proteomes" id="UP001065549"/>
    </source>
</evidence>
<protein>
    <submittedName>
        <fullName evidence="3">YlmH/Sll1252 family protein</fullName>
    </submittedName>
</protein>
<dbReference type="Gene3D" id="3.30.70.330">
    <property type="match status" value="1"/>
</dbReference>